<evidence type="ECO:0000313" key="6">
    <source>
        <dbReference type="EMBL" id="GLY66040.1"/>
    </source>
</evidence>
<dbReference type="InterPro" id="IPR036390">
    <property type="entry name" value="WH_DNA-bd_sf"/>
</dbReference>
<protein>
    <recommendedName>
        <fullName evidence="5">HTH marR-type domain-containing protein</fullName>
    </recommendedName>
</protein>
<keyword evidence="7" id="KW-1185">Reference proteome</keyword>
<dbReference type="InterPro" id="IPR036388">
    <property type="entry name" value="WH-like_DNA-bd_sf"/>
</dbReference>
<organism evidence="6 7">
    <name type="scientific">Amycolatopsis taiwanensis</name>
    <dbReference type="NCBI Taxonomy" id="342230"/>
    <lineage>
        <taxon>Bacteria</taxon>
        <taxon>Bacillati</taxon>
        <taxon>Actinomycetota</taxon>
        <taxon>Actinomycetes</taxon>
        <taxon>Pseudonocardiales</taxon>
        <taxon>Pseudonocardiaceae</taxon>
        <taxon>Amycolatopsis</taxon>
    </lineage>
</organism>
<proteinExistence type="predicted"/>
<dbReference type="GO" id="GO:0006950">
    <property type="term" value="P:response to stress"/>
    <property type="evidence" value="ECO:0007669"/>
    <property type="project" value="TreeGrafter"/>
</dbReference>
<accession>A0A9W6R1X9</accession>
<dbReference type="Pfam" id="PF01047">
    <property type="entry name" value="MarR"/>
    <property type="match status" value="1"/>
</dbReference>
<keyword evidence="1" id="KW-0805">Transcription regulation</keyword>
<dbReference type="PRINTS" id="PR00598">
    <property type="entry name" value="HTHMARR"/>
</dbReference>
<evidence type="ECO:0000256" key="4">
    <source>
        <dbReference type="SAM" id="MobiDB-lite"/>
    </source>
</evidence>
<dbReference type="PANTHER" id="PTHR33164">
    <property type="entry name" value="TRANSCRIPTIONAL REGULATOR, MARR FAMILY"/>
    <property type="match status" value="1"/>
</dbReference>
<dbReference type="InterPro" id="IPR000835">
    <property type="entry name" value="HTH_MarR-typ"/>
</dbReference>
<dbReference type="EMBL" id="BSTI01000005">
    <property type="protein sequence ID" value="GLY66040.1"/>
    <property type="molecule type" value="Genomic_DNA"/>
</dbReference>
<dbReference type="PROSITE" id="PS50995">
    <property type="entry name" value="HTH_MARR_2"/>
    <property type="match status" value="1"/>
</dbReference>
<dbReference type="AlphaFoldDB" id="A0A9W6R1X9"/>
<dbReference type="Proteomes" id="UP001165136">
    <property type="component" value="Unassembled WGS sequence"/>
</dbReference>
<comment type="caution">
    <text evidence="6">The sequence shown here is derived from an EMBL/GenBank/DDBJ whole genome shotgun (WGS) entry which is preliminary data.</text>
</comment>
<reference evidence="6" key="1">
    <citation type="submission" date="2023-03" db="EMBL/GenBank/DDBJ databases">
        <title>Amycolatopsis taiwanensis NBRC 103393.</title>
        <authorList>
            <person name="Ichikawa N."/>
            <person name="Sato H."/>
            <person name="Tonouchi N."/>
        </authorList>
    </citation>
    <scope>NUCLEOTIDE SEQUENCE</scope>
    <source>
        <strain evidence="6">NBRC 103393</strain>
    </source>
</reference>
<dbReference type="PANTHER" id="PTHR33164:SF64">
    <property type="entry name" value="TRANSCRIPTIONAL REGULATOR SLYA"/>
    <property type="match status" value="1"/>
</dbReference>
<dbReference type="InterPro" id="IPR039422">
    <property type="entry name" value="MarR/SlyA-like"/>
</dbReference>
<evidence type="ECO:0000259" key="5">
    <source>
        <dbReference type="PROSITE" id="PS50995"/>
    </source>
</evidence>
<evidence type="ECO:0000256" key="2">
    <source>
        <dbReference type="ARBA" id="ARBA00023125"/>
    </source>
</evidence>
<dbReference type="SMART" id="SM00347">
    <property type="entry name" value="HTH_MARR"/>
    <property type="match status" value="1"/>
</dbReference>
<sequence length="129" mass="14036">MMTLWEEGPQRQVDLAETLDSDAPTMTRSIARLERARLVRRTRSTTDRRSVIVEATEESQALKKAVGHAWAELERATVGTMSQTRISEARAILAELEASLAGVYSEGGQGAALSRRGRAGESSVHAGKQ</sequence>
<dbReference type="GO" id="GO:0003677">
    <property type="term" value="F:DNA binding"/>
    <property type="evidence" value="ECO:0007669"/>
    <property type="project" value="UniProtKB-KW"/>
</dbReference>
<dbReference type="Gene3D" id="1.10.10.10">
    <property type="entry name" value="Winged helix-like DNA-binding domain superfamily/Winged helix DNA-binding domain"/>
    <property type="match status" value="1"/>
</dbReference>
<dbReference type="SUPFAM" id="SSF46785">
    <property type="entry name" value="Winged helix' DNA-binding domain"/>
    <property type="match status" value="1"/>
</dbReference>
<dbReference type="GO" id="GO:0003700">
    <property type="term" value="F:DNA-binding transcription factor activity"/>
    <property type="evidence" value="ECO:0007669"/>
    <property type="project" value="InterPro"/>
</dbReference>
<name>A0A9W6R1X9_9PSEU</name>
<keyword evidence="2" id="KW-0238">DNA-binding</keyword>
<evidence type="ECO:0000256" key="1">
    <source>
        <dbReference type="ARBA" id="ARBA00023015"/>
    </source>
</evidence>
<gene>
    <name evidence="6" type="ORF">Atai01_26590</name>
</gene>
<feature type="domain" description="HTH marR-type" evidence="5">
    <location>
        <begin position="1"/>
        <end position="98"/>
    </location>
</feature>
<feature type="region of interest" description="Disordered" evidence="4">
    <location>
        <begin position="107"/>
        <end position="129"/>
    </location>
</feature>
<evidence type="ECO:0000256" key="3">
    <source>
        <dbReference type="ARBA" id="ARBA00023163"/>
    </source>
</evidence>
<evidence type="ECO:0000313" key="7">
    <source>
        <dbReference type="Proteomes" id="UP001165136"/>
    </source>
</evidence>
<keyword evidence="3" id="KW-0804">Transcription</keyword>